<dbReference type="PROSITE" id="PS50181">
    <property type="entry name" value="FBOX"/>
    <property type="match status" value="1"/>
</dbReference>
<dbReference type="InterPro" id="IPR036047">
    <property type="entry name" value="F-box-like_dom_sf"/>
</dbReference>
<dbReference type="EMBL" id="JACGCI010000017">
    <property type="protein sequence ID" value="KAF6759016.1"/>
    <property type="molecule type" value="Genomic_DNA"/>
</dbReference>
<organism evidence="2 3">
    <name type="scientific">Ephemerocybe angulata</name>
    <dbReference type="NCBI Taxonomy" id="980116"/>
    <lineage>
        <taxon>Eukaryota</taxon>
        <taxon>Fungi</taxon>
        <taxon>Dikarya</taxon>
        <taxon>Basidiomycota</taxon>
        <taxon>Agaricomycotina</taxon>
        <taxon>Agaricomycetes</taxon>
        <taxon>Agaricomycetidae</taxon>
        <taxon>Agaricales</taxon>
        <taxon>Agaricineae</taxon>
        <taxon>Psathyrellaceae</taxon>
        <taxon>Ephemerocybe</taxon>
    </lineage>
</organism>
<dbReference type="Proteomes" id="UP000521943">
    <property type="component" value="Unassembled WGS sequence"/>
</dbReference>
<keyword evidence="3" id="KW-1185">Reference proteome</keyword>
<protein>
    <recommendedName>
        <fullName evidence="1">F-box domain-containing protein</fullName>
    </recommendedName>
</protein>
<dbReference type="InterPro" id="IPR001810">
    <property type="entry name" value="F-box_dom"/>
</dbReference>
<sequence>MAQPELSDELIAQIGELLDKHDLLTTARLCRRWSAISRQELNSRFWRDLQLDSYERLLSFSQLRSSSSSTLHDLTFKTLTINDRPASSYVDGSDFAFLLGITITESAEIELQSASSASSPSPFPWSTLSSWVELSSLSVTATIRSPDIIASIIVSLPNLENVCLDVDYIDPLLTPYPVESGPCRLRSLQLRSRGHTILSWLTVLQTSTFSLQELAVEIACEDLRPLQEFSMKHASEVEYLTATLHRSRFKDLIPCLPYFGAVVGVELCLRYSKGSYQRWITAAALAIDAPFIESFDVYVPMLPGGLDELRMLQISVQECFSRKPLEYEGLSSEVVSISQRSWV</sequence>
<dbReference type="SUPFAM" id="SSF81383">
    <property type="entry name" value="F-box domain"/>
    <property type="match status" value="1"/>
</dbReference>
<proteinExistence type="predicted"/>
<evidence type="ECO:0000259" key="1">
    <source>
        <dbReference type="PROSITE" id="PS50181"/>
    </source>
</evidence>
<evidence type="ECO:0000313" key="2">
    <source>
        <dbReference type="EMBL" id="KAF6759016.1"/>
    </source>
</evidence>
<dbReference type="AlphaFoldDB" id="A0A8H6I7Z8"/>
<gene>
    <name evidence="2" type="ORF">DFP72DRAFT_1064510</name>
</gene>
<feature type="domain" description="F-box" evidence="1">
    <location>
        <begin position="1"/>
        <end position="49"/>
    </location>
</feature>
<comment type="caution">
    <text evidence="2">The sequence shown here is derived from an EMBL/GenBank/DDBJ whole genome shotgun (WGS) entry which is preliminary data.</text>
</comment>
<name>A0A8H6I7Z8_9AGAR</name>
<dbReference type="Gene3D" id="1.20.1280.50">
    <property type="match status" value="1"/>
</dbReference>
<accession>A0A8H6I7Z8</accession>
<reference evidence="2 3" key="1">
    <citation type="submission" date="2020-07" db="EMBL/GenBank/DDBJ databases">
        <title>Comparative genomics of pyrophilous fungi reveals a link between fire events and developmental genes.</title>
        <authorList>
            <consortium name="DOE Joint Genome Institute"/>
            <person name="Steindorff A.S."/>
            <person name="Carver A."/>
            <person name="Calhoun S."/>
            <person name="Stillman K."/>
            <person name="Liu H."/>
            <person name="Lipzen A."/>
            <person name="Pangilinan J."/>
            <person name="Labutti K."/>
            <person name="Bruns T.D."/>
            <person name="Grigoriev I.V."/>
        </authorList>
    </citation>
    <scope>NUCLEOTIDE SEQUENCE [LARGE SCALE GENOMIC DNA]</scope>
    <source>
        <strain evidence="2 3">CBS 144469</strain>
    </source>
</reference>
<evidence type="ECO:0000313" key="3">
    <source>
        <dbReference type="Proteomes" id="UP000521943"/>
    </source>
</evidence>